<proteinExistence type="predicted"/>
<comment type="caution">
    <text evidence="1">The sequence shown here is derived from an EMBL/GenBank/DDBJ whole genome shotgun (WGS) entry which is preliminary data.</text>
</comment>
<dbReference type="AlphaFoldDB" id="A0A4C1ZVW2"/>
<evidence type="ECO:0000313" key="2">
    <source>
        <dbReference type="Proteomes" id="UP000299102"/>
    </source>
</evidence>
<dbReference type="EMBL" id="BGZK01002127">
    <property type="protein sequence ID" value="GBP90943.1"/>
    <property type="molecule type" value="Genomic_DNA"/>
</dbReference>
<sequence length="123" mass="13792">MASKRAFKYLLPTCKALRCPLLDSSVFYKYSVNGSPAFCTEQILVTLVKLSARRTYAARRGFRNLRPPLDRRGGLQVARSEIKGLREGFASSTTVTMHQSDECDIEPTARAVRVLTGRTFDCQ</sequence>
<keyword evidence="2" id="KW-1185">Reference proteome</keyword>
<evidence type="ECO:0000313" key="1">
    <source>
        <dbReference type="EMBL" id="GBP90943.1"/>
    </source>
</evidence>
<protein>
    <submittedName>
        <fullName evidence="1">Uncharacterized protein</fullName>
    </submittedName>
</protein>
<organism evidence="1 2">
    <name type="scientific">Eumeta variegata</name>
    <name type="common">Bagworm moth</name>
    <name type="synonym">Eumeta japonica</name>
    <dbReference type="NCBI Taxonomy" id="151549"/>
    <lineage>
        <taxon>Eukaryota</taxon>
        <taxon>Metazoa</taxon>
        <taxon>Ecdysozoa</taxon>
        <taxon>Arthropoda</taxon>
        <taxon>Hexapoda</taxon>
        <taxon>Insecta</taxon>
        <taxon>Pterygota</taxon>
        <taxon>Neoptera</taxon>
        <taxon>Endopterygota</taxon>
        <taxon>Lepidoptera</taxon>
        <taxon>Glossata</taxon>
        <taxon>Ditrysia</taxon>
        <taxon>Tineoidea</taxon>
        <taxon>Psychidae</taxon>
        <taxon>Oiketicinae</taxon>
        <taxon>Eumeta</taxon>
    </lineage>
</organism>
<gene>
    <name evidence="1" type="ORF">EVAR_12328_1</name>
</gene>
<dbReference type="Proteomes" id="UP000299102">
    <property type="component" value="Unassembled WGS sequence"/>
</dbReference>
<name>A0A4C1ZVW2_EUMVA</name>
<reference evidence="1 2" key="1">
    <citation type="journal article" date="2019" name="Commun. Biol.">
        <title>The bagworm genome reveals a unique fibroin gene that provides high tensile strength.</title>
        <authorList>
            <person name="Kono N."/>
            <person name="Nakamura H."/>
            <person name="Ohtoshi R."/>
            <person name="Tomita M."/>
            <person name="Numata K."/>
            <person name="Arakawa K."/>
        </authorList>
    </citation>
    <scope>NUCLEOTIDE SEQUENCE [LARGE SCALE GENOMIC DNA]</scope>
</reference>
<accession>A0A4C1ZVW2</accession>